<sequence>MSKNYTVYLGSVTKMSYEENIQHCRDWADYLYEKGWGDYYYHDFDRGEVLRDKPINSLQKTIDYINKKKGNPLNCMRSISNYYAAQSSLDLLLNADVKAFRKHAYIAGKLLILSKDDYQWAYNGINVDYFFLSIMSDSPDLIRFLIQHRGEIISVDAPYQRYDARPFFNANTLLALSGEWELLRSRSQIFLNDESKARNYLKRIPDYEFYIALCDKNIEGMKAALNKLLEPKLAKRAVYDTNVWFDFYLQLQVLLYAKIASIHGFDLGIDSPIAPKELIEYKPLEPQEYVDPYDFMKEFDYDKPIMNWINYWNAIIEENLSKEKKKRKGLSWFDRLVLKLFVK</sequence>
<gene>
    <name evidence="1" type="ORF">K8W15_06110</name>
</gene>
<dbReference type="Pfam" id="PF15575">
    <property type="entry name" value="Imm49"/>
    <property type="match status" value="1"/>
</dbReference>
<organism evidence="1 2">
    <name type="scientific">Gallibacterium anatis</name>
    <dbReference type="NCBI Taxonomy" id="750"/>
    <lineage>
        <taxon>Bacteria</taxon>
        <taxon>Pseudomonadati</taxon>
        <taxon>Pseudomonadota</taxon>
        <taxon>Gammaproteobacteria</taxon>
        <taxon>Pasteurellales</taxon>
        <taxon>Pasteurellaceae</taxon>
        <taxon>Gallibacterium</taxon>
    </lineage>
</organism>
<protein>
    <submittedName>
        <fullName evidence="1">Immunity 49 family protein</fullName>
    </submittedName>
</protein>
<name>A0A921L1E1_9PAST</name>
<reference evidence="1" key="1">
    <citation type="journal article" date="2021" name="PeerJ">
        <title>Extensive microbial diversity within the chicken gut microbiome revealed by metagenomics and culture.</title>
        <authorList>
            <person name="Gilroy R."/>
            <person name="Ravi A."/>
            <person name="Getino M."/>
            <person name="Pursley I."/>
            <person name="Horton D.L."/>
            <person name="Alikhan N.F."/>
            <person name="Baker D."/>
            <person name="Gharbi K."/>
            <person name="Hall N."/>
            <person name="Watson M."/>
            <person name="Adriaenssens E.M."/>
            <person name="Foster-Nyarko E."/>
            <person name="Jarju S."/>
            <person name="Secka A."/>
            <person name="Antonio M."/>
            <person name="Oren A."/>
            <person name="Chaudhuri R.R."/>
            <person name="La Ragione R."/>
            <person name="Hildebrand F."/>
            <person name="Pallen M.J."/>
        </authorList>
    </citation>
    <scope>NUCLEOTIDE SEQUENCE</scope>
    <source>
        <strain evidence="1">ChiHjej11B10-15683</strain>
    </source>
</reference>
<dbReference type="Proteomes" id="UP000749334">
    <property type="component" value="Unassembled WGS sequence"/>
</dbReference>
<dbReference type="InterPro" id="IPR029074">
    <property type="entry name" value="Imm49"/>
</dbReference>
<comment type="caution">
    <text evidence="1">The sequence shown here is derived from an EMBL/GenBank/DDBJ whole genome shotgun (WGS) entry which is preliminary data.</text>
</comment>
<dbReference type="AlphaFoldDB" id="A0A921L1E1"/>
<evidence type="ECO:0000313" key="2">
    <source>
        <dbReference type="Proteomes" id="UP000749334"/>
    </source>
</evidence>
<accession>A0A921L1E1</accession>
<proteinExistence type="predicted"/>
<reference evidence="1" key="2">
    <citation type="submission" date="2021-09" db="EMBL/GenBank/DDBJ databases">
        <authorList>
            <person name="Gilroy R."/>
        </authorList>
    </citation>
    <scope>NUCLEOTIDE SEQUENCE</scope>
    <source>
        <strain evidence="1">ChiHjej11B10-15683</strain>
    </source>
</reference>
<dbReference type="EMBL" id="DYVQ01000050">
    <property type="protein sequence ID" value="HJF73759.1"/>
    <property type="molecule type" value="Genomic_DNA"/>
</dbReference>
<evidence type="ECO:0000313" key="1">
    <source>
        <dbReference type="EMBL" id="HJF73759.1"/>
    </source>
</evidence>
<dbReference type="RefSeq" id="WP_335804004.1">
    <property type="nucleotide sequence ID" value="NZ_JARTEL010000057.1"/>
</dbReference>